<evidence type="ECO:0000313" key="2">
    <source>
        <dbReference type="EMBL" id="KAL2049368.1"/>
    </source>
</evidence>
<feature type="compositionally biased region" description="Basic and acidic residues" evidence="1">
    <location>
        <begin position="101"/>
        <end position="115"/>
    </location>
</feature>
<feature type="region of interest" description="Disordered" evidence="1">
    <location>
        <begin position="79"/>
        <end position="121"/>
    </location>
</feature>
<keyword evidence="3" id="KW-1185">Reference proteome</keyword>
<organism evidence="2 3">
    <name type="scientific">Lepraria finkii</name>
    <dbReference type="NCBI Taxonomy" id="1340010"/>
    <lineage>
        <taxon>Eukaryota</taxon>
        <taxon>Fungi</taxon>
        <taxon>Dikarya</taxon>
        <taxon>Ascomycota</taxon>
        <taxon>Pezizomycotina</taxon>
        <taxon>Lecanoromycetes</taxon>
        <taxon>OSLEUM clade</taxon>
        <taxon>Lecanoromycetidae</taxon>
        <taxon>Lecanorales</taxon>
        <taxon>Lecanorineae</taxon>
        <taxon>Stereocaulaceae</taxon>
        <taxon>Lepraria</taxon>
    </lineage>
</organism>
<evidence type="ECO:0000256" key="1">
    <source>
        <dbReference type="SAM" id="MobiDB-lite"/>
    </source>
</evidence>
<accession>A0ABR4AW52</accession>
<sequence length="189" mass="21777">MDNSDENMISDASSTEHPSSISSESISRYDSRSELEAHLDWSSHIAYERRLWFIASQTEVLAPKYRKTTIFLPPSLVSSLMSESHPDDSSEHYLMSDMEDEKGSDYDREAERQQDKDEEEWDCLKDSLEDTTTLAPSRYSRSGGTETALWADTDIGNMQREVDAELNWYYPKSIRSELPIGDLVFALWR</sequence>
<feature type="region of interest" description="Disordered" evidence="1">
    <location>
        <begin position="1"/>
        <end position="29"/>
    </location>
</feature>
<comment type="caution">
    <text evidence="2">The sequence shown here is derived from an EMBL/GenBank/DDBJ whole genome shotgun (WGS) entry which is preliminary data.</text>
</comment>
<proteinExistence type="predicted"/>
<protein>
    <submittedName>
        <fullName evidence="2">Uncharacterized protein</fullName>
    </submittedName>
</protein>
<evidence type="ECO:0000313" key="3">
    <source>
        <dbReference type="Proteomes" id="UP001590951"/>
    </source>
</evidence>
<feature type="compositionally biased region" description="Low complexity" evidence="1">
    <location>
        <begin position="13"/>
        <end position="26"/>
    </location>
</feature>
<reference evidence="2 3" key="1">
    <citation type="submission" date="2024-09" db="EMBL/GenBank/DDBJ databases">
        <title>Rethinking Asexuality: The Enigmatic Case of Functional Sexual Genes in Lepraria (Stereocaulaceae).</title>
        <authorList>
            <person name="Doellman M."/>
            <person name="Sun Y."/>
            <person name="Barcenas-Pena A."/>
            <person name="Lumbsch H.T."/>
            <person name="Grewe F."/>
        </authorList>
    </citation>
    <scope>NUCLEOTIDE SEQUENCE [LARGE SCALE GENOMIC DNA]</scope>
    <source>
        <strain evidence="2 3">Grewe 0041</strain>
    </source>
</reference>
<name>A0ABR4AW52_9LECA</name>
<gene>
    <name evidence="2" type="ORF">ABVK25_010378</name>
</gene>
<dbReference type="Proteomes" id="UP001590951">
    <property type="component" value="Unassembled WGS sequence"/>
</dbReference>
<dbReference type="EMBL" id="JBHFEH010000065">
    <property type="protein sequence ID" value="KAL2049368.1"/>
    <property type="molecule type" value="Genomic_DNA"/>
</dbReference>
<feature type="compositionally biased region" description="Polar residues" evidence="1">
    <location>
        <begin position="1"/>
        <end position="12"/>
    </location>
</feature>